<name>A0ABT2EAP7_9GAMM</name>
<dbReference type="EMBL" id="JAJISC010000002">
    <property type="protein sequence ID" value="MCS2608663.1"/>
    <property type="molecule type" value="Genomic_DNA"/>
</dbReference>
<dbReference type="InterPro" id="IPR005561">
    <property type="entry name" value="ANTAR"/>
</dbReference>
<proteinExistence type="predicted"/>
<dbReference type="Pfam" id="PF03861">
    <property type="entry name" value="ANTAR"/>
    <property type="match status" value="1"/>
</dbReference>
<dbReference type="Gene3D" id="1.10.10.10">
    <property type="entry name" value="Winged helix-like DNA-binding domain superfamily/Winged helix DNA-binding domain"/>
    <property type="match status" value="1"/>
</dbReference>
<dbReference type="Proteomes" id="UP001165542">
    <property type="component" value="Unassembled WGS sequence"/>
</dbReference>
<feature type="domain" description="ANTAR" evidence="2">
    <location>
        <begin position="351"/>
        <end position="412"/>
    </location>
</feature>
<evidence type="ECO:0000313" key="3">
    <source>
        <dbReference type="EMBL" id="MCS2608663.1"/>
    </source>
</evidence>
<dbReference type="InterPro" id="IPR013587">
    <property type="entry name" value="Nitrate/nitrite_sensing"/>
</dbReference>
<dbReference type="RefSeq" id="WP_259035171.1">
    <property type="nucleotide sequence ID" value="NZ_JAJISC010000002.1"/>
</dbReference>
<reference evidence="3" key="1">
    <citation type="submission" date="2021-11" db="EMBL/GenBank/DDBJ databases">
        <title>Halomonas sp., isolated from a coastal aquaculture zone in Dongshan Bay.</title>
        <authorList>
            <person name="Lin W."/>
        </authorList>
    </citation>
    <scope>NUCLEOTIDE SEQUENCE</scope>
    <source>
        <strain evidence="3">Yzlin-01</strain>
    </source>
</reference>
<gene>
    <name evidence="3" type="ORF">LLY24_04915</name>
</gene>
<evidence type="ECO:0000259" key="2">
    <source>
        <dbReference type="PROSITE" id="PS50921"/>
    </source>
</evidence>
<dbReference type="PROSITE" id="PS50921">
    <property type="entry name" value="ANTAR"/>
    <property type="match status" value="1"/>
</dbReference>
<comment type="caution">
    <text evidence="3">The sequence shown here is derived from an EMBL/GenBank/DDBJ whole genome shotgun (WGS) entry which is preliminary data.</text>
</comment>
<dbReference type="Pfam" id="PF08376">
    <property type="entry name" value="NIT"/>
    <property type="match status" value="1"/>
</dbReference>
<dbReference type="InterPro" id="IPR011006">
    <property type="entry name" value="CheY-like_superfamily"/>
</dbReference>
<evidence type="ECO:0000256" key="1">
    <source>
        <dbReference type="SAM" id="Coils"/>
    </source>
</evidence>
<feature type="coiled-coil region" evidence="1">
    <location>
        <begin position="341"/>
        <end position="371"/>
    </location>
</feature>
<keyword evidence="1" id="KW-0175">Coiled coil</keyword>
<accession>A0ABT2EAP7</accession>
<sequence length="426" mass="47470">MSSAQQLLLTAIRSEIEHFTHLAMASAIVGDISRFIHRLQRERGASTIYLASRGQRFAERRTRYLADSREAEAIMRERLEALSAEARPQASPRLLHRIAALWFALDELPALRTAVEGFAIKPDAATQAFNQLISGLLAVVFDAADSSADPEITRTLVAIFHLMQGKELAGQERACGAYGFTQGHFDATHRALHKRLIIDQQRCLDTFLEFAPSETQDEWHNALPAACYRDIEALRALAGRTDPSAPLSGERQNETRDVWYALTTQRIDALKTLEDGLTAQLTALCHRKIERAQASLEHARKTPRRTPNAPCAQLLGISDTQTPLGELTESMLTSNLGRSLVELTQAQASRLQNLSDELENTRKALRERKLVERAKGVIMAHQQMSEEQAYRFLRKTSMDQSRSMADMAQSILDLSTMLTPKGGGLT</sequence>
<dbReference type="SUPFAM" id="SSF52172">
    <property type="entry name" value="CheY-like"/>
    <property type="match status" value="1"/>
</dbReference>
<dbReference type="InterPro" id="IPR036388">
    <property type="entry name" value="WH-like_DNA-bd_sf"/>
</dbReference>
<organism evidence="3 4">
    <name type="scientific">Halomonas dongshanensis</name>
    <dbReference type="NCBI Taxonomy" id="2890835"/>
    <lineage>
        <taxon>Bacteria</taxon>
        <taxon>Pseudomonadati</taxon>
        <taxon>Pseudomonadota</taxon>
        <taxon>Gammaproteobacteria</taxon>
        <taxon>Oceanospirillales</taxon>
        <taxon>Halomonadaceae</taxon>
        <taxon>Halomonas</taxon>
    </lineage>
</organism>
<keyword evidence="4" id="KW-1185">Reference proteome</keyword>
<protein>
    <submittedName>
        <fullName evidence="3">Nitrate- and nitrite sensing domain-containing protein</fullName>
    </submittedName>
</protein>
<dbReference type="SMART" id="SM01012">
    <property type="entry name" value="ANTAR"/>
    <property type="match status" value="1"/>
</dbReference>
<evidence type="ECO:0000313" key="4">
    <source>
        <dbReference type="Proteomes" id="UP001165542"/>
    </source>
</evidence>